<dbReference type="GO" id="GO:0005524">
    <property type="term" value="F:ATP binding"/>
    <property type="evidence" value="ECO:0007669"/>
    <property type="project" value="UniProtKB-KW"/>
</dbReference>
<dbReference type="Pfam" id="PF00271">
    <property type="entry name" value="Helicase_C"/>
    <property type="match status" value="1"/>
</dbReference>
<dbReference type="SMART" id="SM00341">
    <property type="entry name" value="HRDC"/>
    <property type="match status" value="1"/>
</dbReference>
<feature type="domain" description="HRDC" evidence="18">
    <location>
        <begin position="571"/>
        <end position="651"/>
    </location>
</feature>
<dbReference type="EC" id="5.6.2.4" evidence="16"/>
<evidence type="ECO:0000256" key="5">
    <source>
        <dbReference type="ARBA" id="ARBA00022741"/>
    </source>
</evidence>
<protein>
    <recommendedName>
        <fullName evidence="16">DNA helicase RecQ</fullName>
        <ecNumber evidence="16">5.6.2.4</ecNumber>
    </recommendedName>
</protein>
<keyword evidence="8 21" id="KW-0347">Helicase</keyword>
<dbReference type="Pfam" id="PF09382">
    <property type="entry name" value="RQC"/>
    <property type="match status" value="1"/>
</dbReference>
<dbReference type="eggNOG" id="COG0514">
    <property type="taxonomic scope" value="Bacteria"/>
</dbReference>
<sequence>MSRASWKIPTSPCVAFPSLSFRVTDPAPGMTQAQNSPPVAPGSNQPPTPEGVLAEVFGFPGFRGLQQDAVETVMRGEDVLVLMPTGGGKSLCYQVPALCRDGMGLVISPLIALMDDQVAGLRQLGVRAAALHSGLGPDERDELQSDLRNGRIDILYISPERLLQPATANFLSKRQISLIAIDEAHCISAWGHEFRPEYRALASLPEMFPGVPRIALTATADPRTRDDILNALGMPDARVLMASFHRPNLVVEARAKASESRQLLETLQNHREGASIVYCGSRNKTERVATMLRDKGLTALPFHAGLSSVEKRATLMRFRSGEEMVIVATIAFGMGIDRPDVRCVVHLDMPSSPEAYYQQIGRAGRDGEPSDTLLLYGGEDMARARYWLEQSSAPDHEKRVMQARLESMIALTETTGCRTQALLACFGENLAQPCGHCDNCISPVSTFDGTQAAQKVLSAIYRTGQRLGAVQLSNVLRGKLNETIERNAYQHLSVFGIGKEHSEQWWRAVIRQLIARGAIRMHGEYGSLALQSEIARPILRGEERVALRLEAKAALTASAGSDGNTENDRLSADEKPYFDALRQWRLSEAREQEIPPYVIFHDSVLRDIAREQPASRAELGSIKGVGASKLDRYGAAVLTVLREIREPASAQ</sequence>
<dbReference type="InterPro" id="IPR027417">
    <property type="entry name" value="P-loop_NTPase"/>
</dbReference>
<dbReference type="SMART" id="SM00487">
    <property type="entry name" value="DEXDc"/>
    <property type="match status" value="1"/>
</dbReference>
<keyword evidence="7 21" id="KW-0378">Hydrolase</keyword>
<dbReference type="Proteomes" id="UP000006375">
    <property type="component" value="Chromosome"/>
</dbReference>
<evidence type="ECO:0000256" key="9">
    <source>
        <dbReference type="ARBA" id="ARBA00022833"/>
    </source>
</evidence>
<dbReference type="InterPro" id="IPR010997">
    <property type="entry name" value="HRDC-like_sf"/>
</dbReference>
<evidence type="ECO:0000259" key="20">
    <source>
        <dbReference type="PROSITE" id="PS51194"/>
    </source>
</evidence>
<keyword evidence="14" id="KW-0413">Isomerase</keyword>
<keyword evidence="11" id="KW-0238">DNA-binding</keyword>
<dbReference type="PANTHER" id="PTHR13710">
    <property type="entry name" value="DNA HELICASE RECQ FAMILY MEMBER"/>
    <property type="match status" value="1"/>
</dbReference>
<evidence type="ECO:0000256" key="11">
    <source>
        <dbReference type="ARBA" id="ARBA00023125"/>
    </source>
</evidence>
<dbReference type="InterPro" id="IPR018982">
    <property type="entry name" value="RQC_domain"/>
</dbReference>
<dbReference type="InterPro" id="IPR006293">
    <property type="entry name" value="DNA_helicase_ATP-dep_RecQ_bac"/>
</dbReference>
<keyword evidence="6" id="KW-0227">DNA damage</keyword>
<dbReference type="GO" id="GO:0016787">
    <property type="term" value="F:hydrolase activity"/>
    <property type="evidence" value="ECO:0007669"/>
    <property type="project" value="UniProtKB-KW"/>
</dbReference>
<dbReference type="InterPro" id="IPR001650">
    <property type="entry name" value="Helicase_C-like"/>
</dbReference>
<dbReference type="Gene3D" id="3.40.50.300">
    <property type="entry name" value="P-loop containing nucleotide triphosphate hydrolases"/>
    <property type="match status" value="2"/>
</dbReference>
<comment type="cofactor">
    <cofactor evidence="1">
        <name>Mg(2+)</name>
        <dbReference type="ChEBI" id="CHEBI:18420"/>
    </cofactor>
</comment>
<comment type="catalytic activity">
    <reaction evidence="15">
        <text>Couples ATP hydrolysis with the unwinding of duplex DNA by translocating in the 3'-5' direction.</text>
        <dbReference type="EC" id="5.6.2.4"/>
    </reaction>
</comment>
<dbReference type="GO" id="GO:0043590">
    <property type="term" value="C:bacterial nucleoid"/>
    <property type="evidence" value="ECO:0007669"/>
    <property type="project" value="TreeGrafter"/>
</dbReference>
<evidence type="ECO:0000256" key="1">
    <source>
        <dbReference type="ARBA" id="ARBA00001946"/>
    </source>
</evidence>
<dbReference type="InterPro" id="IPR002121">
    <property type="entry name" value="HRDC_dom"/>
</dbReference>
<feature type="domain" description="Helicase C-terminal" evidence="20">
    <location>
        <begin position="259"/>
        <end position="406"/>
    </location>
</feature>
<dbReference type="PROSITE" id="PS51192">
    <property type="entry name" value="HELICASE_ATP_BIND_1"/>
    <property type="match status" value="1"/>
</dbReference>
<dbReference type="AlphaFoldDB" id="Q5FNA4"/>
<dbReference type="EMBL" id="CP000009">
    <property type="protein sequence ID" value="AAW62143.1"/>
    <property type="molecule type" value="Genomic_DNA"/>
</dbReference>
<evidence type="ECO:0000259" key="18">
    <source>
        <dbReference type="PROSITE" id="PS50967"/>
    </source>
</evidence>
<feature type="region of interest" description="Disordered" evidence="17">
    <location>
        <begin position="25"/>
        <end position="50"/>
    </location>
</feature>
<evidence type="ECO:0000256" key="10">
    <source>
        <dbReference type="ARBA" id="ARBA00022840"/>
    </source>
</evidence>
<reference evidence="21 22" key="1">
    <citation type="journal article" date="2005" name="Nat. Biotechnol.">
        <title>Complete genome sequence of the acetic acid bacterium Gluconobacter oxydans.</title>
        <authorList>
            <person name="Prust C."/>
            <person name="Hoffmeister M."/>
            <person name="Liesegang H."/>
            <person name="Wiezer A."/>
            <person name="Fricke W.F."/>
            <person name="Ehrenreich A."/>
            <person name="Gottschalk G."/>
            <person name="Deppenmeier U."/>
        </authorList>
    </citation>
    <scope>NUCLEOTIDE SEQUENCE [LARGE SCALE GENOMIC DNA]</scope>
    <source>
        <strain evidence="21 22">621H</strain>
    </source>
</reference>
<dbReference type="GO" id="GO:0006281">
    <property type="term" value="P:DNA repair"/>
    <property type="evidence" value="ECO:0007669"/>
    <property type="project" value="UniProtKB-KW"/>
</dbReference>
<dbReference type="Gene3D" id="1.10.10.10">
    <property type="entry name" value="Winged helix-like DNA-binding domain superfamily/Winged helix DNA-binding domain"/>
    <property type="match status" value="1"/>
</dbReference>
<evidence type="ECO:0000259" key="19">
    <source>
        <dbReference type="PROSITE" id="PS51192"/>
    </source>
</evidence>
<dbReference type="FunFam" id="3.40.50.300:FF:000296">
    <property type="entry name" value="ATP-dependent DNA helicase RecQ"/>
    <property type="match status" value="1"/>
</dbReference>
<dbReference type="GO" id="GO:0009378">
    <property type="term" value="F:four-way junction helicase activity"/>
    <property type="evidence" value="ECO:0007669"/>
    <property type="project" value="TreeGrafter"/>
</dbReference>
<dbReference type="GO" id="GO:0003677">
    <property type="term" value="F:DNA binding"/>
    <property type="evidence" value="ECO:0007669"/>
    <property type="project" value="UniProtKB-KW"/>
</dbReference>
<evidence type="ECO:0000256" key="13">
    <source>
        <dbReference type="ARBA" id="ARBA00023204"/>
    </source>
</evidence>
<evidence type="ECO:0000256" key="4">
    <source>
        <dbReference type="ARBA" id="ARBA00022723"/>
    </source>
</evidence>
<accession>Q5FNA4</accession>
<keyword evidence="5" id="KW-0547">Nucleotide-binding</keyword>
<dbReference type="PROSITE" id="PS51194">
    <property type="entry name" value="HELICASE_CTER"/>
    <property type="match status" value="1"/>
</dbReference>
<dbReference type="InterPro" id="IPR004589">
    <property type="entry name" value="DNA_helicase_ATP-dep_RecQ"/>
</dbReference>
<gene>
    <name evidence="21" type="ordered locus">GOX2412</name>
</gene>
<evidence type="ECO:0000256" key="3">
    <source>
        <dbReference type="ARBA" id="ARBA00005446"/>
    </source>
</evidence>
<evidence type="ECO:0000256" key="12">
    <source>
        <dbReference type="ARBA" id="ARBA00023172"/>
    </source>
</evidence>
<evidence type="ECO:0000256" key="7">
    <source>
        <dbReference type="ARBA" id="ARBA00022801"/>
    </source>
</evidence>
<evidence type="ECO:0000256" key="14">
    <source>
        <dbReference type="ARBA" id="ARBA00023235"/>
    </source>
</evidence>
<evidence type="ECO:0000256" key="6">
    <source>
        <dbReference type="ARBA" id="ARBA00022763"/>
    </source>
</evidence>
<keyword evidence="13" id="KW-0234">DNA repair</keyword>
<dbReference type="GO" id="GO:0046872">
    <property type="term" value="F:metal ion binding"/>
    <property type="evidence" value="ECO:0007669"/>
    <property type="project" value="UniProtKB-KW"/>
</dbReference>
<dbReference type="GO" id="GO:0006310">
    <property type="term" value="P:DNA recombination"/>
    <property type="evidence" value="ECO:0007669"/>
    <property type="project" value="UniProtKB-UniRule"/>
</dbReference>
<dbReference type="CDD" id="cd17920">
    <property type="entry name" value="DEXHc_RecQ"/>
    <property type="match status" value="1"/>
</dbReference>
<feature type="compositionally biased region" description="Pro residues" evidence="17">
    <location>
        <begin position="38"/>
        <end position="49"/>
    </location>
</feature>
<comment type="cofactor">
    <cofactor evidence="2">
        <name>Zn(2+)</name>
        <dbReference type="ChEBI" id="CHEBI:29105"/>
    </cofactor>
</comment>
<evidence type="ECO:0000313" key="21">
    <source>
        <dbReference type="EMBL" id="AAW62143.1"/>
    </source>
</evidence>
<evidence type="ECO:0000256" key="16">
    <source>
        <dbReference type="NCBIfam" id="TIGR01389"/>
    </source>
</evidence>
<dbReference type="NCBIfam" id="TIGR01389">
    <property type="entry name" value="recQ"/>
    <property type="match status" value="1"/>
</dbReference>
<dbReference type="SMART" id="SM00956">
    <property type="entry name" value="RQC"/>
    <property type="match status" value="1"/>
</dbReference>
<dbReference type="GO" id="GO:0030894">
    <property type="term" value="C:replisome"/>
    <property type="evidence" value="ECO:0007669"/>
    <property type="project" value="TreeGrafter"/>
</dbReference>
<dbReference type="GO" id="GO:0005737">
    <property type="term" value="C:cytoplasm"/>
    <property type="evidence" value="ECO:0007669"/>
    <property type="project" value="TreeGrafter"/>
</dbReference>
<dbReference type="SUPFAM" id="SSF52540">
    <property type="entry name" value="P-loop containing nucleoside triphosphate hydrolases"/>
    <property type="match status" value="1"/>
</dbReference>
<comment type="similarity">
    <text evidence="3">Belongs to the helicase family. RecQ subfamily.</text>
</comment>
<dbReference type="Pfam" id="PF00570">
    <property type="entry name" value="HRDC"/>
    <property type="match status" value="1"/>
</dbReference>
<dbReference type="GO" id="GO:0009432">
    <property type="term" value="P:SOS response"/>
    <property type="evidence" value="ECO:0007669"/>
    <property type="project" value="UniProtKB-UniRule"/>
</dbReference>
<dbReference type="HOGENOM" id="CLU_001103_14_3_5"/>
<dbReference type="InterPro" id="IPR032284">
    <property type="entry name" value="RecQ_Zn-bd"/>
</dbReference>
<name>Q5FNA4_GLUOX</name>
<evidence type="ECO:0000256" key="17">
    <source>
        <dbReference type="SAM" id="MobiDB-lite"/>
    </source>
</evidence>
<evidence type="ECO:0000256" key="15">
    <source>
        <dbReference type="ARBA" id="ARBA00034617"/>
    </source>
</evidence>
<dbReference type="Pfam" id="PF16124">
    <property type="entry name" value="RecQ_Zn_bind"/>
    <property type="match status" value="1"/>
</dbReference>
<dbReference type="Pfam" id="PF00270">
    <property type="entry name" value="DEAD"/>
    <property type="match status" value="1"/>
</dbReference>
<keyword evidence="9" id="KW-0862">Zinc</keyword>
<dbReference type="InterPro" id="IPR044876">
    <property type="entry name" value="HRDC_dom_sf"/>
</dbReference>
<dbReference type="SUPFAM" id="SSF46785">
    <property type="entry name" value="Winged helix' DNA-binding domain"/>
    <property type="match status" value="1"/>
</dbReference>
<dbReference type="InterPro" id="IPR014001">
    <property type="entry name" value="Helicase_ATP-bd"/>
</dbReference>
<dbReference type="SUPFAM" id="SSF47819">
    <property type="entry name" value="HRDC-like"/>
    <property type="match status" value="1"/>
</dbReference>
<dbReference type="KEGG" id="gox:GOX2412"/>
<keyword evidence="12" id="KW-0233">DNA recombination</keyword>
<dbReference type="InterPro" id="IPR036390">
    <property type="entry name" value="WH_DNA-bd_sf"/>
</dbReference>
<dbReference type="InterPro" id="IPR036388">
    <property type="entry name" value="WH-like_DNA-bd_sf"/>
</dbReference>
<dbReference type="Gene3D" id="1.10.150.80">
    <property type="entry name" value="HRDC domain"/>
    <property type="match status" value="1"/>
</dbReference>
<dbReference type="STRING" id="290633.GOX2412"/>
<proteinExistence type="inferred from homology"/>
<evidence type="ECO:0000256" key="2">
    <source>
        <dbReference type="ARBA" id="ARBA00001947"/>
    </source>
</evidence>
<evidence type="ECO:0000313" key="22">
    <source>
        <dbReference type="Proteomes" id="UP000006375"/>
    </source>
</evidence>
<dbReference type="PANTHER" id="PTHR13710:SF105">
    <property type="entry name" value="ATP-DEPENDENT DNA HELICASE Q1"/>
    <property type="match status" value="1"/>
</dbReference>
<keyword evidence="10" id="KW-0067">ATP-binding</keyword>
<dbReference type="GO" id="GO:0006260">
    <property type="term" value="P:DNA replication"/>
    <property type="evidence" value="ECO:0007669"/>
    <property type="project" value="InterPro"/>
</dbReference>
<dbReference type="GO" id="GO:0043138">
    <property type="term" value="F:3'-5' DNA helicase activity"/>
    <property type="evidence" value="ECO:0007669"/>
    <property type="project" value="UniProtKB-EC"/>
</dbReference>
<keyword evidence="4" id="KW-0479">Metal-binding</keyword>
<feature type="domain" description="Helicase ATP-binding" evidence="19">
    <location>
        <begin position="70"/>
        <end position="238"/>
    </location>
</feature>
<organism evidence="21 22">
    <name type="scientific">Gluconobacter oxydans (strain 621H)</name>
    <name type="common">Gluconobacter suboxydans</name>
    <dbReference type="NCBI Taxonomy" id="290633"/>
    <lineage>
        <taxon>Bacteria</taxon>
        <taxon>Pseudomonadati</taxon>
        <taxon>Pseudomonadota</taxon>
        <taxon>Alphaproteobacteria</taxon>
        <taxon>Acetobacterales</taxon>
        <taxon>Acetobacteraceae</taxon>
        <taxon>Gluconobacter</taxon>
    </lineage>
</organism>
<dbReference type="InterPro" id="IPR011545">
    <property type="entry name" value="DEAD/DEAH_box_helicase_dom"/>
</dbReference>
<evidence type="ECO:0000256" key="8">
    <source>
        <dbReference type="ARBA" id="ARBA00022806"/>
    </source>
</evidence>
<dbReference type="PROSITE" id="PS50967">
    <property type="entry name" value="HRDC"/>
    <property type="match status" value="1"/>
</dbReference>
<keyword evidence="22" id="KW-1185">Reference proteome</keyword>
<dbReference type="SMART" id="SM00490">
    <property type="entry name" value="HELICc"/>
    <property type="match status" value="1"/>
</dbReference>
<dbReference type="NCBIfam" id="TIGR00614">
    <property type="entry name" value="recQ_fam"/>
    <property type="match status" value="1"/>
</dbReference>